<feature type="binding site" evidence="2">
    <location>
        <position position="116"/>
    </location>
    <ligand>
        <name>Mg(2+)</name>
        <dbReference type="ChEBI" id="CHEBI:18420"/>
    </ligand>
</feature>
<feature type="binding site" evidence="2">
    <location>
        <position position="211"/>
    </location>
    <ligand>
        <name>ATP</name>
        <dbReference type="ChEBI" id="CHEBI:30616"/>
    </ligand>
</feature>
<dbReference type="SUPFAM" id="SSF52540">
    <property type="entry name" value="P-loop containing nucleoside triphosphate hydrolases"/>
    <property type="match status" value="1"/>
</dbReference>
<dbReference type="NCBIfam" id="TIGR00347">
    <property type="entry name" value="bioD"/>
    <property type="match status" value="1"/>
</dbReference>
<feature type="binding site" evidence="2">
    <location>
        <begin position="13"/>
        <end position="18"/>
    </location>
    <ligand>
        <name>ATP</name>
        <dbReference type="ChEBI" id="CHEBI:30616"/>
    </ligand>
</feature>
<evidence type="ECO:0000313" key="3">
    <source>
        <dbReference type="EMBL" id="GGA92542.1"/>
    </source>
</evidence>
<sequence length="228" mass="24215">MSKAVFVTGTDTEVGKTLVSCGLIGALQAHYSVVNGYKPIAAGASFQQHGLVNDDALALMQASSLDLNYQQVNPVVFEPPIAPHIAAHYARQTIDIGLMSQGLAELRATSNCVLVEGAGGWHVPLTEQQTLSQWVAEQGLPVILVVGVKLGCLNHALLSVEAIAASGAKLIGWVANNLAEESEVSAQNVSYLKQAIAAPCIGEIPYLTNINEFSLKDCFNINKFIDQM</sequence>
<comment type="caution">
    <text evidence="3">The sequence shown here is derived from an EMBL/GenBank/DDBJ whole genome shotgun (WGS) entry which is preliminary data.</text>
</comment>
<dbReference type="PANTHER" id="PTHR43210:SF5">
    <property type="entry name" value="DETHIOBIOTIN SYNTHETASE"/>
    <property type="match status" value="1"/>
</dbReference>
<evidence type="ECO:0000256" key="1">
    <source>
        <dbReference type="ARBA" id="ARBA00022756"/>
    </source>
</evidence>
<feature type="binding site" evidence="2">
    <location>
        <position position="55"/>
    </location>
    <ligand>
        <name>ATP</name>
        <dbReference type="ChEBI" id="CHEBI:30616"/>
    </ligand>
</feature>
<dbReference type="PANTHER" id="PTHR43210">
    <property type="entry name" value="DETHIOBIOTIN SYNTHETASE"/>
    <property type="match status" value="1"/>
</dbReference>
<keyword evidence="2" id="KW-0436">Ligase</keyword>
<dbReference type="Gene3D" id="3.40.50.300">
    <property type="entry name" value="P-loop containing nucleotide triphosphate hydrolases"/>
    <property type="match status" value="1"/>
</dbReference>
<proteinExistence type="inferred from homology"/>
<feature type="binding site" evidence="2">
    <location>
        <position position="17"/>
    </location>
    <ligand>
        <name>Mg(2+)</name>
        <dbReference type="ChEBI" id="CHEBI:18420"/>
    </ligand>
</feature>
<dbReference type="Proteomes" id="UP000651977">
    <property type="component" value="Unassembled WGS sequence"/>
</dbReference>
<keyword evidence="1 2" id="KW-0093">Biotin biosynthesis</keyword>
<feature type="active site" evidence="2">
    <location>
        <position position="38"/>
    </location>
</feature>
<dbReference type="EC" id="6.3.3.3" evidence="2"/>
<comment type="pathway">
    <text evidence="2">Cofactor biosynthesis; biotin biosynthesis; biotin from 7,8-diaminononanoate: step 1/2.</text>
</comment>
<feature type="binding site" evidence="2">
    <location>
        <begin position="176"/>
        <end position="177"/>
    </location>
    <ligand>
        <name>ATP</name>
        <dbReference type="ChEBI" id="CHEBI:30616"/>
    </ligand>
</feature>
<reference evidence="4" key="1">
    <citation type="journal article" date="2019" name="Int. J. Syst. Evol. Microbiol.">
        <title>The Global Catalogue of Microorganisms (GCM) 10K type strain sequencing project: providing services to taxonomists for standard genome sequencing and annotation.</title>
        <authorList>
            <consortium name="The Broad Institute Genomics Platform"/>
            <consortium name="The Broad Institute Genome Sequencing Center for Infectious Disease"/>
            <person name="Wu L."/>
            <person name="Ma J."/>
        </authorList>
    </citation>
    <scope>NUCLEOTIDE SEQUENCE [LARGE SCALE GENOMIC DNA]</scope>
    <source>
        <strain evidence="4">CGMCC 1.10131</strain>
    </source>
</reference>
<comment type="subunit">
    <text evidence="2">Homodimer.</text>
</comment>
<keyword evidence="2" id="KW-0547">Nucleotide-binding</keyword>
<keyword evidence="2" id="KW-0479">Metal-binding</keyword>
<accession>A0ABQ1HWE8</accession>
<gene>
    <name evidence="3" type="primary">bioD1</name>
    <name evidence="2" type="synonym">bioD</name>
    <name evidence="3" type="ORF">GCM10007414_01490</name>
</gene>
<feature type="binding site" evidence="2">
    <location>
        <begin position="205"/>
        <end position="207"/>
    </location>
    <ligand>
        <name>ATP</name>
        <dbReference type="ChEBI" id="CHEBI:30616"/>
    </ligand>
</feature>
<dbReference type="Pfam" id="PF13500">
    <property type="entry name" value="AAA_26"/>
    <property type="match status" value="1"/>
</dbReference>
<keyword evidence="2" id="KW-0963">Cytoplasm</keyword>
<keyword evidence="4" id="KW-1185">Reference proteome</keyword>
<protein>
    <recommendedName>
        <fullName evidence="2">ATP-dependent dethiobiotin synthetase BioD</fullName>
        <ecNumber evidence="2">6.3.3.3</ecNumber>
    </recommendedName>
    <alternativeName>
        <fullName evidence="2">DTB synthetase</fullName>
        <shortName evidence="2">DTBS</shortName>
    </alternativeName>
    <alternativeName>
        <fullName evidence="2">Dethiobiotin synthase</fullName>
    </alternativeName>
</protein>
<dbReference type="InterPro" id="IPR027417">
    <property type="entry name" value="P-loop_NTPase"/>
</dbReference>
<dbReference type="PIRSF" id="PIRSF006755">
    <property type="entry name" value="DTB_synth"/>
    <property type="match status" value="1"/>
</dbReference>
<comment type="similarity">
    <text evidence="2">Belongs to the dethiobiotin synthetase family.</text>
</comment>
<feature type="binding site" evidence="2">
    <location>
        <position position="55"/>
    </location>
    <ligand>
        <name>Mg(2+)</name>
        <dbReference type="ChEBI" id="CHEBI:18420"/>
    </ligand>
</feature>
<name>A0ABQ1HWE8_9ALTE</name>
<comment type="catalytic activity">
    <reaction evidence="2">
        <text>(7R,8S)-7,8-diammoniononanoate + CO2 + ATP = (4R,5S)-dethiobiotin + ADP + phosphate + 3 H(+)</text>
        <dbReference type="Rhea" id="RHEA:15805"/>
        <dbReference type="ChEBI" id="CHEBI:15378"/>
        <dbReference type="ChEBI" id="CHEBI:16526"/>
        <dbReference type="ChEBI" id="CHEBI:30616"/>
        <dbReference type="ChEBI" id="CHEBI:43474"/>
        <dbReference type="ChEBI" id="CHEBI:149469"/>
        <dbReference type="ChEBI" id="CHEBI:149473"/>
        <dbReference type="ChEBI" id="CHEBI:456216"/>
        <dbReference type="EC" id="6.3.3.3"/>
    </reaction>
</comment>
<organism evidence="3 4">
    <name type="scientific">Agarivorans gilvus</name>
    <dbReference type="NCBI Taxonomy" id="680279"/>
    <lineage>
        <taxon>Bacteria</taxon>
        <taxon>Pseudomonadati</taxon>
        <taxon>Pseudomonadota</taxon>
        <taxon>Gammaproteobacteria</taxon>
        <taxon>Alteromonadales</taxon>
        <taxon>Alteromonadaceae</taxon>
        <taxon>Agarivorans</taxon>
    </lineage>
</organism>
<evidence type="ECO:0000313" key="4">
    <source>
        <dbReference type="Proteomes" id="UP000651977"/>
    </source>
</evidence>
<comment type="cofactor">
    <cofactor evidence="2">
        <name>Mg(2+)</name>
        <dbReference type="ChEBI" id="CHEBI:18420"/>
    </cofactor>
</comment>
<comment type="function">
    <text evidence="2">Catalyzes a mechanistically unusual reaction, the ATP-dependent insertion of CO2 between the N7 and N8 nitrogen atoms of 7,8-diaminopelargonic acid (DAPA, also called 7,8-diammoniononanoate) to form a ureido ring.</text>
</comment>
<keyword evidence="2" id="KW-0067">ATP-binding</keyword>
<comment type="caution">
    <text evidence="2">Lacks conserved residue(s) required for the propagation of feature annotation.</text>
</comment>
<evidence type="ECO:0000256" key="2">
    <source>
        <dbReference type="HAMAP-Rule" id="MF_00336"/>
    </source>
</evidence>
<dbReference type="HAMAP" id="MF_00336">
    <property type="entry name" value="BioD"/>
    <property type="match status" value="1"/>
</dbReference>
<dbReference type="RefSeq" id="WP_055731764.1">
    <property type="nucleotide sequence ID" value="NZ_BMDY01000001.1"/>
</dbReference>
<dbReference type="CDD" id="cd03109">
    <property type="entry name" value="DTBS"/>
    <property type="match status" value="1"/>
</dbReference>
<feature type="binding site" evidence="2">
    <location>
        <begin position="116"/>
        <end position="119"/>
    </location>
    <ligand>
        <name>ATP</name>
        <dbReference type="ChEBI" id="CHEBI:30616"/>
    </ligand>
</feature>
<dbReference type="InterPro" id="IPR004472">
    <property type="entry name" value="DTB_synth_BioD"/>
</dbReference>
<dbReference type="EMBL" id="BMDY01000001">
    <property type="protein sequence ID" value="GGA92542.1"/>
    <property type="molecule type" value="Genomic_DNA"/>
</dbReference>
<comment type="subcellular location">
    <subcellularLocation>
        <location evidence="2">Cytoplasm</location>
    </subcellularLocation>
</comment>
<keyword evidence="2" id="KW-0460">Magnesium</keyword>